<accession>A0AAP4BRX4</accession>
<name>A0AAP4BRX4_9CORY</name>
<proteinExistence type="predicted"/>
<sequence>MMFDLALALLLICVVSALLWIYFTAQRLHRLHIRLDAALQSLQAALDRRVAVVAVVSTHLAPQAREVESIRLAHGNLAPREGAERELSARVNKEFVADKAVDDSATGSLVAHELSSHYAELVDADVRVELAHRFYNEAVASTRGLRLRPLVRNFRLGGRAPLPDFFQYTSYLSS</sequence>
<evidence type="ECO:0000313" key="3">
    <source>
        <dbReference type="Proteomes" id="UP001224412"/>
    </source>
</evidence>
<keyword evidence="1" id="KW-0812">Transmembrane</keyword>
<organism evidence="2 3">
    <name type="scientific">Corynebacterium pseudodiphtheriticum</name>
    <dbReference type="NCBI Taxonomy" id="37637"/>
    <lineage>
        <taxon>Bacteria</taxon>
        <taxon>Bacillati</taxon>
        <taxon>Actinomycetota</taxon>
        <taxon>Actinomycetes</taxon>
        <taxon>Mycobacteriales</taxon>
        <taxon>Corynebacteriaceae</taxon>
        <taxon>Corynebacterium</taxon>
    </lineage>
</organism>
<reference evidence="2" key="1">
    <citation type="submission" date="2023-05" db="EMBL/GenBank/DDBJ databases">
        <title>Metabolic capabilities are highly conserved among human nasal-associated Corynebacterium species in pangenomic analyses.</title>
        <authorList>
            <person name="Tran T.H."/>
            <person name="Roberts A.Q."/>
            <person name="Escapa I.F."/>
            <person name="Gao W."/>
            <person name="Conlan S."/>
            <person name="Kong H."/>
            <person name="Segre J.A."/>
            <person name="Kelly M.S."/>
            <person name="Lemon K.P."/>
        </authorList>
    </citation>
    <scope>NUCLEOTIDE SEQUENCE</scope>
    <source>
        <strain evidence="2">KPL2773</strain>
    </source>
</reference>
<keyword evidence="1" id="KW-0472">Membrane</keyword>
<keyword evidence="1" id="KW-1133">Transmembrane helix</keyword>
<dbReference type="GeneID" id="42781597"/>
<dbReference type="Proteomes" id="UP001224412">
    <property type="component" value="Unassembled WGS sequence"/>
</dbReference>
<comment type="caution">
    <text evidence="2">The sequence shown here is derived from an EMBL/GenBank/DDBJ whole genome shotgun (WGS) entry which is preliminary data.</text>
</comment>
<evidence type="ECO:0000256" key="1">
    <source>
        <dbReference type="SAM" id="Phobius"/>
    </source>
</evidence>
<dbReference type="EMBL" id="JASNVH010000009">
    <property type="protein sequence ID" value="MDK4307163.1"/>
    <property type="molecule type" value="Genomic_DNA"/>
</dbReference>
<dbReference type="AlphaFoldDB" id="A0AAP4BRX4"/>
<protein>
    <recommendedName>
        <fullName evidence="4">LemA family protein</fullName>
    </recommendedName>
</protein>
<evidence type="ECO:0000313" key="2">
    <source>
        <dbReference type="EMBL" id="MDK4307163.1"/>
    </source>
</evidence>
<evidence type="ECO:0008006" key="4">
    <source>
        <dbReference type="Google" id="ProtNLM"/>
    </source>
</evidence>
<feature type="transmembrane region" description="Helical" evidence="1">
    <location>
        <begin position="6"/>
        <end position="25"/>
    </location>
</feature>
<dbReference type="RefSeq" id="WP_027017912.1">
    <property type="nucleotide sequence ID" value="NZ_CP137212.1"/>
</dbReference>
<gene>
    <name evidence="2" type="ORF">QPX42_06380</name>
</gene>